<dbReference type="OrthoDB" id="1939398at2759"/>
<dbReference type="PANTHER" id="PTHR13859">
    <property type="entry name" value="ATROPHIN-RELATED"/>
    <property type="match status" value="1"/>
</dbReference>
<evidence type="ECO:0000313" key="6">
    <source>
        <dbReference type="Proteomes" id="UP000288805"/>
    </source>
</evidence>
<dbReference type="Proteomes" id="UP000288805">
    <property type="component" value="Unassembled WGS sequence"/>
</dbReference>
<proteinExistence type="predicted"/>
<evidence type="ECO:0000313" key="5">
    <source>
        <dbReference type="EMBL" id="RVW54543.1"/>
    </source>
</evidence>
<comment type="caution">
    <text evidence="5">The sequence shown here is derived from an EMBL/GenBank/DDBJ whole genome shotgun (WGS) entry which is preliminary data.</text>
</comment>
<dbReference type="PANTHER" id="PTHR13859:SF11">
    <property type="entry name" value="GRUNGE, ISOFORM J"/>
    <property type="match status" value="1"/>
</dbReference>
<dbReference type="EMBL" id="QGNW01001126">
    <property type="protein sequence ID" value="RVW54543.1"/>
    <property type="molecule type" value="Genomic_DNA"/>
</dbReference>
<comment type="subcellular location">
    <subcellularLocation>
        <location evidence="1">Nucleus</location>
    </subcellularLocation>
</comment>
<sequence length="133" mass="14760">MDSWCLDDFLKLECCCFDIGFGFENGSGGDSMQLDSMDGVENESAKHFPPPCSSDIGDSFGDPQVHPRVGEEYQAKIPPLIEEYTHLQLTLKSAETEVKDDVSDSFLLGLPIPVIWPHDEAEKHQTACIGILW</sequence>
<protein>
    <submittedName>
        <fullName evidence="5">Uncharacterized protein</fullName>
    </submittedName>
</protein>
<keyword evidence="3" id="KW-0804">Transcription</keyword>
<keyword evidence="2" id="KW-0805">Transcription regulation</keyword>
<dbReference type="AlphaFoldDB" id="A0A438F3L2"/>
<reference evidence="5 6" key="1">
    <citation type="journal article" date="2018" name="PLoS Genet.">
        <title>Population sequencing reveals clonal diversity and ancestral inbreeding in the grapevine cultivar Chardonnay.</title>
        <authorList>
            <person name="Roach M.J."/>
            <person name="Johnson D.L."/>
            <person name="Bohlmann J."/>
            <person name="van Vuuren H.J."/>
            <person name="Jones S.J."/>
            <person name="Pretorius I.S."/>
            <person name="Schmidt S.A."/>
            <person name="Borneman A.R."/>
        </authorList>
    </citation>
    <scope>NUCLEOTIDE SEQUENCE [LARGE SCALE GENOMIC DNA]</scope>
    <source>
        <strain evidence="6">cv. Chardonnay</strain>
        <tissue evidence="5">Leaf</tissue>
    </source>
</reference>
<evidence type="ECO:0000256" key="3">
    <source>
        <dbReference type="ARBA" id="ARBA00023163"/>
    </source>
</evidence>
<evidence type="ECO:0000256" key="2">
    <source>
        <dbReference type="ARBA" id="ARBA00023015"/>
    </source>
</evidence>
<gene>
    <name evidence="5" type="ORF">CK203_071389</name>
</gene>
<dbReference type="GO" id="GO:0005634">
    <property type="term" value="C:nucleus"/>
    <property type="evidence" value="ECO:0007669"/>
    <property type="project" value="UniProtKB-SubCell"/>
</dbReference>
<organism evidence="5 6">
    <name type="scientific">Vitis vinifera</name>
    <name type="common">Grape</name>
    <dbReference type="NCBI Taxonomy" id="29760"/>
    <lineage>
        <taxon>Eukaryota</taxon>
        <taxon>Viridiplantae</taxon>
        <taxon>Streptophyta</taxon>
        <taxon>Embryophyta</taxon>
        <taxon>Tracheophyta</taxon>
        <taxon>Spermatophyta</taxon>
        <taxon>Magnoliopsida</taxon>
        <taxon>eudicotyledons</taxon>
        <taxon>Gunneridae</taxon>
        <taxon>Pentapetalae</taxon>
        <taxon>rosids</taxon>
        <taxon>Vitales</taxon>
        <taxon>Vitaceae</taxon>
        <taxon>Viteae</taxon>
        <taxon>Vitis</taxon>
    </lineage>
</organism>
<evidence type="ECO:0000256" key="1">
    <source>
        <dbReference type="ARBA" id="ARBA00004123"/>
    </source>
</evidence>
<keyword evidence="4" id="KW-0539">Nucleus</keyword>
<accession>A0A438F3L2</accession>
<evidence type="ECO:0000256" key="4">
    <source>
        <dbReference type="ARBA" id="ARBA00023242"/>
    </source>
</evidence>
<name>A0A438F3L2_VITVI</name>